<proteinExistence type="predicted"/>
<dbReference type="eggNOG" id="ENOG502Z8Z5">
    <property type="taxonomic scope" value="Bacteria"/>
</dbReference>
<dbReference type="EMBL" id="BAMD01000018">
    <property type="protein sequence ID" value="GAF03109.1"/>
    <property type="molecule type" value="Genomic_DNA"/>
</dbReference>
<dbReference type="RefSeq" id="WP_027472139.1">
    <property type="nucleotide sequence ID" value="NZ_BAMD01000018.1"/>
</dbReference>
<protein>
    <submittedName>
        <fullName evidence="1">Uncharacterized protein</fullName>
    </submittedName>
</protein>
<evidence type="ECO:0000313" key="1">
    <source>
        <dbReference type="EMBL" id="GAF03109.1"/>
    </source>
</evidence>
<sequence>MRKTFIFLLLAVGVSIVKGQKEVVTFLQVPELSQGLAMEYLSPMGEMMHGNLHSGWYRTAKTHRFLGFDISLSMSATTTPSDQRGYYIDQIPDFQQNYILKDGSFSIAANMAGQTTDFPVIRNRTDGREIQLPKGKGEDRISLPVLSGGIGLPYNSELRVKLMPKLDMGNTGEVSQYGVGLKHSVKEYIPVLANVPVLSLAVWGSYAFMSNDIKIDYPNMGSPGQSLEGVMTGLSAKLLVGIDVPVFSAYMGLGYVSSNVDYTLKGNYYVGDPAALLEETNPLSVKYEFSRMALDFGVKAKIGMVELFAGYAPGEYGTMSLGAGVAFR</sequence>
<organism evidence="1 2">
    <name type="scientific">Saccharicrinis fermentans DSM 9555 = JCM 21142</name>
    <dbReference type="NCBI Taxonomy" id="869213"/>
    <lineage>
        <taxon>Bacteria</taxon>
        <taxon>Pseudomonadati</taxon>
        <taxon>Bacteroidota</taxon>
        <taxon>Bacteroidia</taxon>
        <taxon>Marinilabiliales</taxon>
        <taxon>Marinilabiliaceae</taxon>
        <taxon>Saccharicrinis</taxon>
    </lineage>
</organism>
<name>W7YL98_9BACT</name>
<reference evidence="1 2" key="1">
    <citation type="journal article" date="2014" name="Genome Announc.">
        <title>Draft Genome Sequence of Cytophaga fermentans JCM 21142T, a Facultative Anaerobe Isolated from Marine Mud.</title>
        <authorList>
            <person name="Starns D."/>
            <person name="Oshima K."/>
            <person name="Suda W."/>
            <person name="Iino T."/>
            <person name="Yuki M."/>
            <person name="Inoue J."/>
            <person name="Kitamura K."/>
            <person name="Iida T."/>
            <person name="Darby A."/>
            <person name="Hattori M."/>
            <person name="Ohkuma M."/>
        </authorList>
    </citation>
    <scope>NUCLEOTIDE SEQUENCE [LARGE SCALE GENOMIC DNA]</scope>
    <source>
        <strain evidence="1 2">JCM 21142</strain>
    </source>
</reference>
<dbReference type="InterPro" id="IPR046495">
    <property type="entry name" value="DUF6588"/>
</dbReference>
<dbReference type="Pfam" id="PF20230">
    <property type="entry name" value="DUF6588"/>
    <property type="match status" value="1"/>
</dbReference>
<accession>W7YL98</accession>
<evidence type="ECO:0000313" key="2">
    <source>
        <dbReference type="Proteomes" id="UP000019402"/>
    </source>
</evidence>
<keyword evidence="2" id="KW-1185">Reference proteome</keyword>
<gene>
    <name evidence="1" type="ORF">JCM21142_41768</name>
</gene>
<dbReference type="OrthoDB" id="9775382at2"/>
<dbReference type="AlphaFoldDB" id="W7YL98"/>
<comment type="caution">
    <text evidence="1">The sequence shown here is derived from an EMBL/GenBank/DDBJ whole genome shotgun (WGS) entry which is preliminary data.</text>
</comment>
<dbReference type="Proteomes" id="UP000019402">
    <property type="component" value="Unassembled WGS sequence"/>
</dbReference>
<dbReference type="STRING" id="869213.GCA_000517085_02557"/>